<dbReference type="SUPFAM" id="SSF53098">
    <property type="entry name" value="Ribonuclease H-like"/>
    <property type="match status" value="1"/>
</dbReference>
<dbReference type="Gene3D" id="3.30.420.10">
    <property type="entry name" value="Ribonuclease H-like superfamily/Ribonuclease H"/>
    <property type="match status" value="1"/>
</dbReference>
<accession>A0ABD1BN85</accession>
<dbReference type="EMBL" id="JBANAX010000205">
    <property type="protein sequence ID" value="KAL1218645.1"/>
    <property type="molecule type" value="Genomic_DNA"/>
</dbReference>
<reference evidence="2 3" key="1">
    <citation type="submission" date="2024-04" db="EMBL/GenBank/DDBJ databases">
        <title>Genome assembly C_amara_ONT_v2.</title>
        <authorList>
            <person name="Yant L."/>
            <person name="Moore C."/>
            <person name="Slenker M."/>
        </authorList>
    </citation>
    <scope>NUCLEOTIDE SEQUENCE [LARGE SCALE GENOMIC DNA]</scope>
    <source>
        <tissue evidence="2">Leaf</tissue>
    </source>
</reference>
<dbReference type="InterPro" id="IPR001584">
    <property type="entry name" value="Integrase_cat-core"/>
</dbReference>
<feature type="domain" description="Integrase catalytic" evidence="1">
    <location>
        <begin position="1"/>
        <end position="145"/>
    </location>
</feature>
<dbReference type="Pfam" id="PF00665">
    <property type="entry name" value="rve"/>
    <property type="match status" value="1"/>
</dbReference>
<sequence length="223" mass="26119">MTGKKYILVLVDDFTRYMWVRFLREKSETLESFRILALQLENEKWGIKSIRSDHDGKFQNELFDLFYNSHGIAHQYSALRTPEQNGVVERKNRTLQEMARAMMHGNNVAKHFWAEAVNTACYIINKVYVKKGTNVTPYELWKSKTPSVSYFHIFGCTYYILNDKDQLGKYDAKNDEGMFLGYSGTSTAFRVFNRRTHMVQKTVNVVFDDESYYIQVVQPIVSP</sequence>
<name>A0ABD1BN85_CARAN</name>
<dbReference type="AlphaFoldDB" id="A0ABD1BN85"/>
<comment type="caution">
    <text evidence="2">The sequence shown here is derived from an EMBL/GenBank/DDBJ whole genome shotgun (WGS) entry which is preliminary data.</text>
</comment>
<gene>
    <name evidence="2" type="ORF">V5N11_029517</name>
</gene>
<evidence type="ECO:0000259" key="1">
    <source>
        <dbReference type="PROSITE" id="PS50994"/>
    </source>
</evidence>
<dbReference type="InterPro" id="IPR036397">
    <property type="entry name" value="RNaseH_sf"/>
</dbReference>
<evidence type="ECO:0000313" key="2">
    <source>
        <dbReference type="EMBL" id="KAL1218645.1"/>
    </source>
</evidence>
<protein>
    <submittedName>
        <fullName evidence="2">Retrovirus-related Pol polyprotein from transposon TNT 1-94</fullName>
    </submittedName>
</protein>
<dbReference type="PROSITE" id="PS50994">
    <property type="entry name" value="INTEGRASE"/>
    <property type="match status" value="1"/>
</dbReference>
<dbReference type="InterPro" id="IPR012337">
    <property type="entry name" value="RNaseH-like_sf"/>
</dbReference>
<dbReference type="Proteomes" id="UP001558713">
    <property type="component" value="Unassembled WGS sequence"/>
</dbReference>
<evidence type="ECO:0000313" key="3">
    <source>
        <dbReference type="Proteomes" id="UP001558713"/>
    </source>
</evidence>
<organism evidence="2 3">
    <name type="scientific">Cardamine amara subsp. amara</name>
    <dbReference type="NCBI Taxonomy" id="228776"/>
    <lineage>
        <taxon>Eukaryota</taxon>
        <taxon>Viridiplantae</taxon>
        <taxon>Streptophyta</taxon>
        <taxon>Embryophyta</taxon>
        <taxon>Tracheophyta</taxon>
        <taxon>Spermatophyta</taxon>
        <taxon>Magnoliopsida</taxon>
        <taxon>eudicotyledons</taxon>
        <taxon>Gunneridae</taxon>
        <taxon>Pentapetalae</taxon>
        <taxon>rosids</taxon>
        <taxon>malvids</taxon>
        <taxon>Brassicales</taxon>
        <taxon>Brassicaceae</taxon>
        <taxon>Cardamineae</taxon>
        <taxon>Cardamine</taxon>
    </lineage>
</organism>
<dbReference type="InterPro" id="IPR057670">
    <property type="entry name" value="SH3_retrovirus"/>
</dbReference>
<dbReference type="InterPro" id="IPR039537">
    <property type="entry name" value="Retrotran_Ty1/copia-like"/>
</dbReference>
<keyword evidence="3" id="KW-1185">Reference proteome</keyword>
<proteinExistence type="predicted"/>
<dbReference type="PANTHER" id="PTHR42648">
    <property type="entry name" value="TRANSPOSASE, PUTATIVE-RELATED"/>
    <property type="match status" value="1"/>
</dbReference>
<dbReference type="PANTHER" id="PTHR42648:SF21">
    <property type="entry name" value="CYSTEINE-RICH RLK (RECEPTOR-LIKE PROTEIN KINASE) 8"/>
    <property type="match status" value="1"/>
</dbReference>
<dbReference type="Pfam" id="PF25597">
    <property type="entry name" value="SH3_retrovirus"/>
    <property type="match status" value="1"/>
</dbReference>